<dbReference type="GO" id="GO:0008782">
    <property type="term" value="F:adenosylhomocysteine nucleosidase activity"/>
    <property type="evidence" value="ECO:0007669"/>
    <property type="project" value="UniProtKB-EC"/>
</dbReference>
<dbReference type="GO" id="GO:0009164">
    <property type="term" value="P:nucleoside catabolic process"/>
    <property type="evidence" value="ECO:0007669"/>
    <property type="project" value="InterPro"/>
</dbReference>
<dbReference type="InterPro" id="IPR000845">
    <property type="entry name" value="Nucleoside_phosphorylase_d"/>
</dbReference>
<reference evidence="6 7" key="1">
    <citation type="submission" date="2019-07" db="EMBL/GenBank/DDBJ databases">
        <title>Complete Genome Sequence of Leptotrichia goodfellowii Strain JCM 16774.</title>
        <authorList>
            <person name="Watanabe S."/>
            <person name="Cui L."/>
        </authorList>
    </citation>
    <scope>NUCLEOTIDE SEQUENCE [LARGE SCALE GENOMIC DNA]</scope>
    <source>
        <strain evidence="6 7">JCM16774</strain>
    </source>
</reference>
<dbReference type="UniPathway" id="UPA00904">
    <property type="reaction ID" value="UER00871"/>
</dbReference>
<protein>
    <recommendedName>
        <fullName evidence="2">adenosylhomocysteine nucleosidase</fullName>
        <ecNumber evidence="2">3.2.2.9</ecNumber>
    </recommendedName>
</protein>
<dbReference type="EMBL" id="AP019822">
    <property type="protein sequence ID" value="BBM35788.1"/>
    <property type="molecule type" value="Genomic_DNA"/>
</dbReference>
<accession>A0A510J934</accession>
<dbReference type="PANTHER" id="PTHR46832">
    <property type="entry name" value="5'-METHYLTHIOADENOSINE/S-ADENOSYLHOMOCYSTEINE NUCLEOSIDASE"/>
    <property type="match status" value="1"/>
</dbReference>
<evidence type="ECO:0000256" key="3">
    <source>
        <dbReference type="ARBA" id="ARBA00022605"/>
    </source>
</evidence>
<evidence type="ECO:0000313" key="6">
    <source>
        <dbReference type="EMBL" id="BBM35788.1"/>
    </source>
</evidence>
<dbReference type="Pfam" id="PF01048">
    <property type="entry name" value="PNP_UDP_1"/>
    <property type="match status" value="1"/>
</dbReference>
<dbReference type="GO" id="GO:0019509">
    <property type="term" value="P:L-methionine salvage from methylthioadenosine"/>
    <property type="evidence" value="ECO:0007669"/>
    <property type="project" value="UniProtKB-UniPathway"/>
</dbReference>
<comment type="pathway">
    <text evidence="1">Amino-acid biosynthesis; L-methionine biosynthesis via salvage pathway; S-methyl-5-thio-alpha-D-ribose 1-phosphate from S-methyl-5'-thioadenosine (hydrolase route): step 1/2.</text>
</comment>
<dbReference type="EC" id="3.2.2.9" evidence="2"/>
<dbReference type="InterPro" id="IPR010049">
    <property type="entry name" value="MTA_SAH_Nsdase"/>
</dbReference>
<evidence type="ECO:0000256" key="2">
    <source>
        <dbReference type="ARBA" id="ARBA00011974"/>
    </source>
</evidence>
<evidence type="ECO:0000256" key="5">
    <source>
        <dbReference type="ARBA" id="ARBA00023167"/>
    </source>
</evidence>
<dbReference type="NCBIfam" id="NF004079">
    <property type="entry name" value="PRK05584.1"/>
    <property type="match status" value="1"/>
</dbReference>
<gene>
    <name evidence="6" type="ORF">JCM16774_0718</name>
</gene>
<dbReference type="GO" id="GO:0008930">
    <property type="term" value="F:methylthioadenosine nucleosidase activity"/>
    <property type="evidence" value="ECO:0007669"/>
    <property type="project" value="InterPro"/>
</dbReference>
<dbReference type="RefSeq" id="WP_006808017.1">
    <property type="nucleotide sequence ID" value="NZ_AP019822.1"/>
</dbReference>
<evidence type="ECO:0000256" key="4">
    <source>
        <dbReference type="ARBA" id="ARBA00022801"/>
    </source>
</evidence>
<dbReference type="GO" id="GO:0005829">
    <property type="term" value="C:cytosol"/>
    <property type="evidence" value="ECO:0007669"/>
    <property type="project" value="TreeGrafter"/>
</dbReference>
<sequence length="225" mass="25133">MTGIIGAVPEEAQVIKKEMINISEETIGGLTFFKGKFYDEDIVFVQSGVGKVNAAMTATILITRYNVDKVIFSGVAGSLDRKVKVGDVVIGTEMIQHDADATEFGYEIGQIPQMDEWKFKSAPKLLEKSKNIKNDKFELFFGRILTGDQFISKKDEKKRLGEKFEALCVDMESAAVAQVCYRLNTDFLILRSISDSLTDESGMEYDVFVELAANNSKEILKEILK</sequence>
<dbReference type="OrthoDB" id="9792278at2"/>
<dbReference type="GO" id="GO:0019284">
    <property type="term" value="P:L-methionine salvage from S-adenosylmethionine"/>
    <property type="evidence" value="ECO:0007669"/>
    <property type="project" value="TreeGrafter"/>
</dbReference>
<keyword evidence="3" id="KW-0028">Amino-acid biosynthesis</keyword>
<dbReference type="STRING" id="714315.GCA_000516535_00716"/>
<dbReference type="AlphaFoldDB" id="A0A510J934"/>
<keyword evidence="4" id="KW-0378">Hydrolase</keyword>
<name>A0A510J934_9FUSO</name>
<organism evidence="6 7">
    <name type="scientific">Pseudoleptotrichia goodfellowii</name>
    <dbReference type="NCBI Taxonomy" id="157692"/>
    <lineage>
        <taxon>Bacteria</taxon>
        <taxon>Fusobacteriati</taxon>
        <taxon>Fusobacteriota</taxon>
        <taxon>Fusobacteriia</taxon>
        <taxon>Fusobacteriales</taxon>
        <taxon>Leptotrichiaceae</taxon>
        <taxon>Pseudoleptotrichia</taxon>
    </lineage>
</organism>
<dbReference type="Proteomes" id="UP000321606">
    <property type="component" value="Chromosome"/>
</dbReference>
<dbReference type="Gene3D" id="3.40.50.1580">
    <property type="entry name" value="Nucleoside phosphorylase domain"/>
    <property type="match status" value="1"/>
</dbReference>
<evidence type="ECO:0000313" key="7">
    <source>
        <dbReference type="Proteomes" id="UP000321606"/>
    </source>
</evidence>
<proteinExistence type="predicted"/>
<dbReference type="CDD" id="cd09008">
    <property type="entry name" value="MTAN"/>
    <property type="match status" value="1"/>
</dbReference>
<dbReference type="SUPFAM" id="SSF53167">
    <property type="entry name" value="Purine and uridine phosphorylases"/>
    <property type="match status" value="1"/>
</dbReference>
<dbReference type="PANTHER" id="PTHR46832:SF1">
    <property type="entry name" value="5'-METHYLTHIOADENOSINE_S-ADENOSYLHOMOCYSTEINE NUCLEOSIDASE"/>
    <property type="match status" value="1"/>
</dbReference>
<dbReference type="NCBIfam" id="TIGR01704">
    <property type="entry name" value="MTA_SAH-Nsdase"/>
    <property type="match status" value="1"/>
</dbReference>
<dbReference type="InterPro" id="IPR035994">
    <property type="entry name" value="Nucleoside_phosphorylase_sf"/>
</dbReference>
<dbReference type="KEGG" id="lgo:JCM16774_0718"/>
<keyword evidence="5" id="KW-0486">Methionine biosynthesis</keyword>
<evidence type="ECO:0000256" key="1">
    <source>
        <dbReference type="ARBA" id="ARBA00004945"/>
    </source>
</evidence>